<accession>A0AA86PNW3</accession>
<proteinExistence type="predicted"/>
<gene>
    <name evidence="1" type="ORF">HINF_LOCUS29337</name>
    <name evidence="2" type="ORF">HINF_LOCUS32193</name>
</gene>
<dbReference type="Proteomes" id="UP001642409">
    <property type="component" value="Unassembled WGS sequence"/>
</dbReference>
<reference evidence="1" key="1">
    <citation type="submission" date="2023-06" db="EMBL/GenBank/DDBJ databases">
        <authorList>
            <person name="Kurt Z."/>
        </authorList>
    </citation>
    <scope>NUCLEOTIDE SEQUENCE</scope>
</reference>
<protein>
    <submittedName>
        <fullName evidence="2">Hypothetical_protein</fullName>
    </submittedName>
</protein>
<reference evidence="2 3" key="2">
    <citation type="submission" date="2024-07" db="EMBL/GenBank/DDBJ databases">
        <authorList>
            <person name="Akdeniz Z."/>
        </authorList>
    </citation>
    <scope>NUCLEOTIDE SEQUENCE [LARGE SCALE GENOMIC DNA]</scope>
</reference>
<evidence type="ECO:0000313" key="1">
    <source>
        <dbReference type="EMBL" id="CAI9941692.1"/>
    </source>
</evidence>
<dbReference type="EMBL" id="CAXDID020000109">
    <property type="protein sequence ID" value="CAL6029236.1"/>
    <property type="molecule type" value="Genomic_DNA"/>
</dbReference>
<name>A0AA86PNW3_9EUKA</name>
<evidence type="ECO:0000313" key="3">
    <source>
        <dbReference type="Proteomes" id="UP001642409"/>
    </source>
</evidence>
<organism evidence="1">
    <name type="scientific">Hexamita inflata</name>
    <dbReference type="NCBI Taxonomy" id="28002"/>
    <lineage>
        <taxon>Eukaryota</taxon>
        <taxon>Metamonada</taxon>
        <taxon>Diplomonadida</taxon>
        <taxon>Hexamitidae</taxon>
        <taxon>Hexamitinae</taxon>
        <taxon>Hexamita</taxon>
    </lineage>
</organism>
<dbReference type="AlphaFoldDB" id="A0AA86PNW3"/>
<dbReference type="EMBL" id="CATOUU010000695">
    <property type="protein sequence ID" value="CAI9941692.1"/>
    <property type="molecule type" value="Genomic_DNA"/>
</dbReference>
<evidence type="ECO:0000313" key="2">
    <source>
        <dbReference type="EMBL" id="CAL6029236.1"/>
    </source>
</evidence>
<comment type="caution">
    <text evidence="1">The sequence shown here is derived from an EMBL/GenBank/DDBJ whole genome shotgun (WGS) entry which is preliminary data.</text>
</comment>
<sequence>MSNNGRKFSEHDRNCIVANIQINGDTRNVKVEAAIVFNCSRVSIQNIWNTFNREGRTKPIFYQRTLKTYKGKDQLIIKNIAFGNPFLYTREIAEQYFQSSGNCISPRTVSRILNLFDLTPRLSLINPDLSVLWESIQW</sequence>
<keyword evidence="3" id="KW-1185">Reference proteome</keyword>